<proteinExistence type="predicted"/>
<dbReference type="OrthoDB" id="5783533at2759"/>
<dbReference type="GO" id="GO:0031462">
    <property type="term" value="C:Cul2-RING ubiquitin ligase complex"/>
    <property type="evidence" value="ECO:0007669"/>
    <property type="project" value="TreeGrafter"/>
</dbReference>
<evidence type="ECO:0000313" key="5">
    <source>
        <dbReference type="EMBL" id="OAD60108.1"/>
    </source>
</evidence>
<dbReference type="InterPro" id="IPR056845">
    <property type="entry name" value="LRR_Zer-1"/>
</dbReference>
<evidence type="ECO:0000259" key="4">
    <source>
        <dbReference type="Pfam" id="PF25013"/>
    </source>
</evidence>
<protein>
    <submittedName>
        <fullName evidence="5">Protein zer-1 like protein</fullName>
    </submittedName>
</protein>
<feature type="compositionally biased region" description="Low complexity" evidence="2">
    <location>
        <begin position="783"/>
        <end position="792"/>
    </location>
</feature>
<accession>A0A310SFL3</accession>
<organism evidence="5 6">
    <name type="scientific">Eufriesea mexicana</name>
    <dbReference type="NCBI Taxonomy" id="516756"/>
    <lineage>
        <taxon>Eukaryota</taxon>
        <taxon>Metazoa</taxon>
        <taxon>Ecdysozoa</taxon>
        <taxon>Arthropoda</taxon>
        <taxon>Hexapoda</taxon>
        <taxon>Insecta</taxon>
        <taxon>Pterygota</taxon>
        <taxon>Neoptera</taxon>
        <taxon>Endopterygota</taxon>
        <taxon>Hymenoptera</taxon>
        <taxon>Apocrita</taxon>
        <taxon>Aculeata</taxon>
        <taxon>Apoidea</taxon>
        <taxon>Anthophila</taxon>
        <taxon>Apidae</taxon>
        <taxon>Eufriesea</taxon>
    </lineage>
</organism>
<dbReference type="Gene3D" id="3.80.10.10">
    <property type="entry name" value="Ribonuclease Inhibitor"/>
    <property type="match status" value="2"/>
</dbReference>
<dbReference type="PANTHER" id="PTHR12904:SF23">
    <property type="entry name" value="PROTEIN ZER-1 HOMOLOG"/>
    <property type="match status" value="1"/>
</dbReference>
<dbReference type="Proteomes" id="UP000250275">
    <property type="component" value="Unassembled WGS sequence"/>
</dbReference>
<keyword evidence="6" id="KW-1185">Reference proteome</keyword>
<dbReference type="InterPro" id="IPR032675">
    <property type="entry name" value="LRR_dom_sf"/>
</dbReference>
<feature type="compositionally biased region" description="Basic and acidic residues" evidence="2">
    <location>
        <begin position="1452"/>
        <end position="1470"/>
    </location>
</feature>
<dbReference type="SUPFAM" id="SSF52047">
    <property type="entry name" value="RNI-like"/>
    <property type="match status" value="1"/>
</dbReference>
<feature type="compositionally biased region" description="Polar residues" evidence="2">
    <location>
        <begin position="770"/>
        <end position="782"/>
    </location>
</feature>
<feature type="compositionally biased region" description="Basic and acidic residues" evidence="2">
    <location>
        <begin position="1066"/>
        <end position="1075"/>
    </location>
</feature>
<feature type="compositionally biased region" description="Basic and acidic residues" evidence="2">
    <location>
        <begin position="1032"/>
        <end position="1045"/>
    </location>
</feature>
<feature type="compositionally biased region" description="Acidic residues" evidence="2">
    <location>
        <begin position="1022"/>
        <end position="1031"/>
    </location>
</feature>
<dbReference type="InterPro" id="IPR016024">
    <property type="entry name" value="ARM-type_fold"/>
</dbReference>
<feature type="compositionally biased region" description="Acidic residues" evidence="2">
    <location>
        <begin position="1076"/>
        <end position="1107"/>
    </location>
</feature>
<dbReference type="Gene3D" id="1.25.10.10">
    <property type="entry name" value="Leucine-rich Repeat Variant"/>
    <property type="match status" value="1"/>
</dbReference>
<feature type="compositionally biased region" description="Basic and acidic residues" evidence="2">
    <location>
        <begin position="1518"/>
        <end position="1550"/>
    </location>
</feature>
<feature type="region of interest" description="Disordered" evidence="2">
    <location>
        <begin position="977"/>
        <end position="1127"/>
    </location>
</feature>
<feature type="region of interest" description="Disordered" evidence="2">
    <location>
        <begin position="1397"/>
        <end position="1550"/>
    </location>
</feature>
<evidence type="ECO:0000256" key="1">
    <source>
        <dbReference type="ARBA" id="ARBA00022786"/>
    </source>
</evidence>
<dbReference type="SUPFAM" id="SSF48371">
    <property type="entry name" value="ARM repeat"/>
    <property type="match status" value="1"/>
</dbReference>
<feature type="compositionally biased region" description="Polar residues" evidence="2">
    <location>
        <begin position="909"/>
        <end position="925"/>
    </location>
</feature>
<feature type="compositionally biased region" description="Basic and acidic residues" evidence="2">
    <location>
        <begin position="997"/>
        <end position="1015"/>
    </location>
</feature>
<dbReference type="InterPro" id="IPR011989">
    <property type="entry name" value="ARM-like"/>
</dbReference>
<feature type="compositionally biased region" description="Low complexity" evidence="2">
    <location>
        <begin position="718"/>
        <end position="735"/>
    </location>
</feature>
<feature type="compositionally biased region" description="Low complexity" evidence="2">
    <location>
        <begin position="1402"/>
        <end position="1418"/>
    </location>
</feature>
<feature type="compositionally biased region" description="Basic and acidic residues" evidence="2">
    <location>
        <begin position="794"/>
        <end position="823"/>
    </location>
</feature>
<dbReference type="InterPro" id="IPR051341">
    <property type="entry name" value="Zyg-11_UBL_adapter"/>
</dbReference>
<dbReference type="Pfam" id="PF25013">
    <property type="entry name" value="LRR_Zer-1"/>
    <property type="match status" value="1"/>
</dbReference>
<feature type="compositionally biased region" description="Low complexity" evidence="2">
    <location>
        <begin position="743"/>
        <end position="765"/>
    </location>
</feature>
<feature type="compositionally biased region" description="Basic and acidic residues" evidence="2">
    <location>
        <begin position="1489"/>
        <end position="1507"/>
    </location>
</feature>
<name>A0A310SFL3_9HYME</name>
<feature type="compositionally biased region" description="Basic and acidic residues" evidence="2">
    <location>
        <begin position="1312"/>
        <end position="1330"/>
    </location>
</feature>
<dbReference type="InterPro" id="IPR055142">
    <property type="entry name" value="ZER1-like_C"/>
</dbReference>
<dbReference type="PANTHER" id="PTHR12904">
    <property type="match status" value="1"/>
</dbReference>
<dbReference type="EMBL" id="KQ760495">
    <property type="protein sequence ID" value="OAD60108.1"/>
    <property type="molecule type" value="Genomic_DNA"/>
</dbReference>
<reference evidence="5 6" key="1">
    <citation type="submission" date="2015-07" db="EMBL/GenBank/DDBJ databases">
        <title>The genome of Eufriesea mexicana.</title>
        <authorList>
            <person name="Pan H."/>
            <person name="Kapheim K."/>
        </authorList>
    </citation>
    <scope>NUCLEOTIDE SEQUENCE [LARGE SCALE GENOMIC DNA]</scope>
    <source>
        <strain evidence="5">0111107269</strain>
        <tissue evidence="5">Whole body</tissue>
    </source>
</reference>
<sequence>MANLDDLFHLDQYVGPESLTELCFQVICKNLDIISVKNQLGYRNLLKGIVFPSEICDKLIEYVLRNDPDEGHDCFFTIFKNVWITKLKHVKVVRSNITDDSVLILARHKLVRLELTDCPNLTDQSIDFINANAENLHTLLCREASVIIPENLKAYRKQGYVFKIPNLRTLALSYVKICALEYNILLAGLTNLTNLDLSNSSDVGAFDFFHLVPNLVSLVLYNVKIVSQAQAFVTNICHMKNLRHLDISQINPRDGVFANPNTILSDIVNGLPQLTSLDISGTNLAGVENVDRGIQTAENSFYSDIYNNNLCNIPGLVSRVDRPLQFLGLYRSDDAPCARRNIPAKLIAGNANEDQILVAAHVYMNNKEDLILKVIRDLYHMYRYENCHRMDQALCAVLEAMEKYPTQKDIQISGSAALFYIVKMKEKGELESRLKKRIVRTLLVGMSIHKNEETMMRNGCLTLYQFRLPQDVMSHYETLVKLLLHLAKHAQQESYVQRIGIFLLNTLACQVRGREKRLLGNLGCIKTMLELIKYRVESRTFDDVMEVAWSAMWNVTDETPINCQRFFEENGMPLFYRCVMQYSGNEELLKNMMGLLGNVAEVQSLRVHLMQLPYMVVFTHLIRTVRESIEVPYNAVGILSHIASDGVEAWTIEKPSRDAVLELMVKAIERWDISSERNINYRSFLPLLRLVDIYHTPQCQHWAVWALANLTTVYRNSSMSSRGRGFSSRGGSSYRGRGGGSGNEWNSGSTGGNMSSRGGYSSSRGGRFKYSTTSYDSRSKYNSGGSERYSSRGGRGEHSNSYKRPRDSYSGRDEHRSSSDSTRKRMRSDSYQGGGSGSGSQRYSSSYGGSSASAPYDDNKGSSSSAVYEDKRQSERASSYHRSEDRHSASRSYAPPPPPRISEMAPPTQRYTSSRGRISHQSSNYRGRISTRGSGRGGGFHRMSSRSDVIMARKRTLHSLDYRRKLLGSRSRDYIQRVRMTTTKLRRSSGTTRLSGSKKESGSGTSMKDKDREMTKAINAEFSDDDEEDDDNKSNWDDDDKPHERDDEEEEEEEEKKKKDEKRKKEKQDRERQNTEDEEEKEDEVKEDEDDRKHEDDEDDGDDEERDENDKTDHGRATGSEDLPSRRDGRKFIKLTCPHCAHRSVTFKEYSLHLYSGRHSAAMRRIASRHKATLTRMRVLQRQEQRRVEAHDAARGTLPPRTMFCPICKLNYRSLKAIHQLSDSHRQMKRFLTPFCRTCRIQFRSPMLFETHMCSLDHIKSKSALQERMNAKKNGEAEADSSGPEEDDKEVNLDNFMTLDSVGDVDEDDESPEKKKEKPETESTNDTEKKSKSKQMIKVGAEYIKRVEVQFCELCKIYLPRSENSERAIALHCSTRSHLKRYVRDNDDKALRRQAERIHLQSSSSTNNTSTPNAVNSTENVKSPTNSEPPSTNNTLPVTTSDGTNNTTESGKVIEQKGTIESEKNIKDNKNGQAEEEDDDDYPGVSGDKLWDDVDKDLGDILRETEAGAKSSDDEDSRYDRFRNSDKKQQHSGKDKERDSEKNEIDEKENIKQELKVKIEKIDM</sequence>
<feature type="compositionally biased region" description="Acidic residues" evidence="2">
    <location>
        <begin position="1277"/>
        <end position="1289"/>
    </location>
</feature>
<feature type="compositionally biased region" description="Low complexity" evidence="2">
    <location>
        <begin position="839"/>
        <end position="854"/>
    </location>
</feature>
<feature type="domain" description="Protein zer-1 homolog-like C-terminal" evidence="3">
    <location>
        <begin position="400"/>
        <end position="716"/>
    </location>
</feature>
<feature type="compositionally biased region" description="Polar residues" evidence="2">
    <location>
        <begin position="1419"/>
        <end position="1450"/>
    </location>
</feature>
<keyword evidence="1" id="KW-0833">Ubl conjugation pathway</keyword>
<dbReference type="Pfam" id="PF22964">
    <property type="entry name" value="ZER1-like_2nd"/>
    <property type="match status" value="1"/>
</dbReference>
<feature type="domain" description="Zer-1-like leucine-rich repeats region" evidence="4">
    <location>
        <begin position="185"/>
        <end position="331"/>
    </location>
</feature>
<feature type="region of interest" description="Disordered" evidence="2">
    <location>
        <begin position="1267"/>
        <end position="1334"/>
    </location>
</feature>
<evidence type="ECO:0000313" key="6">
    <source>
        <dbReference type="Proteomes" id="UP000250275"/>
    </source>
</evidence>
<evidence type="ECO:0000256" key="2">
    <source>
        <dbReference type="SAM" id="MobiDB-lite"/>
    </source>
</evidence>
<evidence type="ECO:0000259" key="3">
    <source>
        <dbReference type="Pfam" id="PF22964"/>
    </source>
</evidence>
<feature type="region of interest" description="Disordered" evidence="2">
    <location>
        <begin position="718"/>
        <end position="943"/>
    </location>
</feature>
<gene>
    <name evidence="5" type="ORF">WN48_06574</name>
</gene>